<keyword evidence="2" id="KW-0813">Transport</keyword>
<comment type="subcellular location">
    <subcellularLocation>
        <location evidence="1">Cell envelope</location>
    </subcellularLocation>
</comment>
<keyword evidence="5" id="KW-0614">Plasmid</keyword>
<reference evidence="5 6" key="1">
    <citation type="journal article" date="2007" name="Int. J. Syst. Evol. Microbiol.">
        <title>Natronorubrum sulfidifaciens sp. nov., an extremely haloalkaliphilic archaeon isolated from Aiding salt lake in Xin-Jiang, China.</title>
        <authorList>
            <person name="Cui H.L."/>
            <person name="Tohty D."/>
            <person name="Liu H.C."/>
            <person name="Liu S.J."/>
            <person name="Oren A."/>
            <person name="Zhou P.J."/>
        </authorList>
    </citation>
    <scope>NUCLEOTIDE SEQUENCE [LARGE SCALE GENOMIC DNA]</scope>
    <source>
        <strain evidence="5 6">7-3</strain>
        <plasmid evidence="5">unnamed2</plasmid>
    </source>
</reference>
<dbReference type="SUPFAM" id="SSF53807">
    <property type="entry name" value="Helical backbone' metal receptor"/>
    <property type="match status" value="1"/>
</dbReference>
<evidence type="ECO:0000313" key="5">
    <source>
        <dbReference type="EMBL" id="QFU84830.1"/>
    </source>
</evidence>
<dbReference type="Proteomes" id="UP000326170">
    <property type="component" value="Plasmid unnamed2"/>
</dbReference>
<dbReference type="PROSITE" id="PS50983">
    <property type="entry name" value="FE_B12_PBP"/>
    <property type="match status" value="1"/>
</dbReference>
<dbReference type="RefSeq" id="WP_152944389.1">
    <property type="nucleotide sequence ID" value="NZ_CP045490.1"/>
</dbReference>
<keyword evidence="6" id="KW-1185">Reference proteome</keyword>
<organism evidence="5 6">
    <name type="scientific">Natronorubrum aibiense</name>
    <dbReference type="NCBI Taxonomy" id="348826"/>
    <lineage>
        <taxon>Archaea</taxon>
        <taxon>Methanobacteriati</taxon>
        <taxon>Methanobacteriota</taxon>
        <taxon>Stenosarchaea group</taxon>
        <taxon>Halobacteria</taxon>
        <taxon>Halobacteriales</taxon>
        <taxon>Natrialbaceae</taxon>
        <taxon>Natronorubrum</taxon>
    </lineage>
</organism>
<dbReference type="InterPro" id="IPR006311">
    <property type="entry name" value="TAT_signal"/>
</dbReference>
<evidence type="ECO:0000256" key="2">
    <source>
        <dbReference type="ARBA" id="ARBA00022448"/>
    </source>
</evidence>
<dbReference type="InterPro" id="IPR002491">
    <property type="entry name" value="ABC_transptr_periplasmic_BD"/>
</dbReference>
<feature type="domain" description="Fe/B12 periplasmic-binding" evidence="4">
    <location>
        <begin position="70"/>
        <end position="369"/>
    </location>
</feature>
<dbReference type="EMBL" id="CP045490">
    <property type="protein sequence ID" value="QFU84830.1"/>
    <property type="molecule type" value="Genomic_DNA"/>
</dbReference>
<evidence type="ECO:0000259" key="4">
    <source>
        <dbReference type="PROSITE" id="PS50983"/>
    </source>
</evidence>
<dbReference type="GeneID" id="42303396"/>
<dbReference type="KEGG" id="nas:GCU68_20265"/>
<protein>
    <submittedName>
        <fullName evidence="5">ABC transporter substrate-binding protein</fullName>
    </submittedName>
</protein>
<dbReference type="AlphaFoldDB" id="A0A5P9PAH4"/>
<dbReference type="Gene3D" id="3.40.50.1980">
    <property type="entry name" value="Nitrogenase molybdenum iron protein domain"/>
    <property type="match status" value="2"/>
</dbReference>
<evidence type="ECO:0000256" key="3">
    <source>
        <dbReference type="ARBA" id="ARBA00022729"/>
    </source>
</evidence>
<sequence>MADDHTNTTTGPTRRDTLKYGAAIGGAALAGCSDLADRNEGAETAGHGNGSYTVTMPPMGDVEFDSVPQSYMSYRVTHADMGVALGVGDRLKAVYNIGQYPFEFYDELPGVDVDVDSLSEIEVNEDYEADKEWFYEIDCDVHLMDPEYMSQWLLSPEDVDEIAQNIGPFFGHYARRRIGEERDYPFLSLYEIFENVSKVFQREDRYAAFSEFHDEFINDLQAELPSDAERPAVGLVATGPEMVQNDEFGAYHIDPGYGKKQYIDLEVKNAMEGIVPEDTSYAQVDYETLLEADPDILMIHNGILGTDSREAFIDQVIDPMREHPLGSQLTAVQNDDVYRGGNNTQGPITNLFQTEAVAKQLYPEQFGNFPGFGQIPDDAKLFDRERVADIINGDI</sequence>
<geneLocation type="plasmid" evidence="5 6">
    <name>unnamed2</name>
</geneLocation>
<dbReference type="PANTHER" id="PTHR30532:SF1">
    <property type="entry name" value="IRON(3+)-HYDROXAMATE-BINDING PROTEIN FHUD"/>
    <property type="match status" value="1"/>
</dbReference>
<dbReference type="PROSITE" id="PS51318">
    <property type="entry name" value="TAT"/>
    <property type="match status" value="1"/>
</dbReference>
<proteinExistence type="predicted"/>
<dbReference type="OrthoDB" id="304381at2157"/>
<dbReference type="Pfam" id="PF01497">
    <property type="entry name" value="Peripla_BP_2"/>
    <property type="match status" value="1"/>
</dbReference>
<evidence type="ECO:0000313" key="6">
    <source>
        <dbReference type="Proteomes" id="UP000326170"/>
    </source>
</evidence>
<accession>A0A5P9PAH4</accession>
<dbReference type="PANTHER" id="PTHR30532">
    <property type="entry name" value="IRON III DICITRATE-BINDING PERIPLASMIC PROTEIN"/>
    <property type="match status" value="1"/>
</dbReference>
<gene>
    <name evidence="5" type="ORF">GCU68_20265</name>
</gene>
<keyword evidence="3" id="KW-0732">Signal</keyword>
<name>A0A5P9PAH4_9EURY</name>
<dbReference type="InterPro" id="IPR051313">
    <property type="entry name" value="Bact_iron-sidero_bind"/>
</dbReference>
<evidence type="ECO:0000256" key="1">
    <source>
        <dbReference type="ARBA" id="ARBA00004196"/>
    </source>
</evidence>